<dbReference type="EMBL" id="BK010578">
    <property type="protein sequence ID" value="DAC77034.1"/>
    <property type="molecule type" value="Genomic_DNA"/>
</dbReference>
<name>A0A4P3AKM2_SERMA</name>
<accession>A0A4P3AKM2</accession>
<evidence type="ECO:0000313" key="1">
    <source>
        <dbReference type="EMBL" id="DAC77034.1"/>
    </source>
</evidence>
<proteinExistence type="predicted"/>
<organism evidence="1">
    <name type="scientific">Serratia marcescens BIDMC 80</name>
    <dbReference type="NCBI Taxonomy" id="1445864"/>
    <lineage>
        <taxon>Bacteria</taxon>
        <taxon>Pseudomonadati</taxon>
        <taxon>Pseudomonadota</taxon>
        <taxon>Gammaproteobacteria</taxon>
        <taxon>Enterobacterales</taxon>
        <taxon>Yersiniaceae</taxon>
        <taxon>Serratia</taxon>
    </lineage>
</organism>
<dbReference type="AlphaFoldDB" id="A0A4P3AKM2"/>
<reference evidence="1" key="1">
    <citation type="journal article" date="2019" name="J. Antimicrob. Chemother.">
        <title>SME-4-producing Serratia marcescens from Argentina belonging to clade 2 of the S. marcescens phylogeny.</title>
        <authorList>
            <person name="Dabos L."/>
            <person name="Patino-Navarrete R."/>
            <person name="Nastro M."/>
            <person name="Famiglietti A."/>
            <person name="Glaser P."/>
            <person name="Rodriguez C.H."/>
            <person name="Naas T."/>
        </authorList>
    </citation>
    <scope>NUCLEOTIDE SEQUENCE</scope>
    <source>
        <strain evidence="1">BIDMC 80</strain>
    </source>
</reference>
<sequence length="333" mass="37725">MAMLYGGQQNSFTLTDTGDTTMSTTALPKYITDKLQALRDARAAHDKNYQALTDVVTGIARCHQQKKDTEVQSQEAESQWRTLFRKLRGEMTPELQAQHHSRISKRELAKEFDGAHDKNYQALTDVVTGIARCHQQKKDTEVQSQEAESQWRTLFRKLRGEMTPELQAQHHSRISKRELAKEFDGLIEEMELDKMQLHLNCGGTAPKVVIAHKDALTTFTAHAMHQAVDALSKALISPDVIKAYALASRAYGVYADNPMRMIEQQVLGTLKGRIHIAMAEQNIDHPVLNEIGLTIPEETGVLRERQRCLMRQMQGVTELVEKRQRLQQKGAQS</sequence>
<protein>
    <submittedName>
        <fullName evidence="1">Phage capsid and scaffold protein</fullName>
    </submittedName>
</protein>